<feature type="domain" description="BTB" evidence="13">
    <location>
        <begin position="26"/>
        <end position="128"/>
    </location>
</feature>
<dbReference type="Gene3D" id="1.20.120.350">
    <property type="entry name" value="Voltage-gated potassium channels. Chain C"/>
    <property type="match status" value="1"/>
</dbReference>
<keyword evidence="6" id="KW-0851">Voltage-gated channel</keyword>
<keyword evidence="15" id="KW-1185">Reference proteome</keyword>
<keyword evidence="2" id="KW-0813">Transport</keyword>
<dbReference type="SMART" id="SM00225">
    <property type="entry name" value="BTB"/>
    <property type="match status" value="1"/>
</dbReference>
<sequence>MTPSERRDTMRLESLGGAKPIKELRDRVVLNVGGKVFEPYISTLKNIPDIPLARILDNRSKLDYDPESGEYFFDRHPAVFQQVLNYLQTGKLHCPRNICGPLFEQELAYWGLDEQQMESCCWPNYTKHRDAQENLQALDFRPKYENADGERSRQRFYNDPTLSWWQRNQPIVWEILDDPYSSSTAKVFAWVSLGFIVTSIFTICLWTVEYFKGFREVTVTQNVTQNVTQKITQSTDTTLGRNYTLVTKTELAGSQTPMDVLTIIDSVCTGWFTLEFLLRLAFCPSKFQFAKKLQNWIDLLVIIPLYLLLVFERTTLIEVLNTTRIVRIFRFFKLLYDLQILGKTVKASRHQLGLLLLILLIPVIIFSSLILYTERQWGTEKSESEFHSLPNAFWWGVITMTTVGYGDIVPASFAGKVVGGIASICGIIILSTSASVIGSTFSLYYNLAQAQLKIPRKQRNFEVDCQSLPAVLACRTSQTDSAVISNTSDSGYQRSPNRLQTCDRNSFVFDANAPSSPRSPCACQSSLDPPIPLKQVSSPRPSVPLTRKASIRRDSILV</sequence>
<keyword evidence="8 12" id="KW-1133">Transmembrane helix</keyword>
<dbReference type="Pfam" id="PF02214">
    <property type="entry name" value="BTB_2"/>
    <property type="match status" value="1"/>
</dbReference>
<evidence type="ECO:0000256" key="5">
    <source>
        <dbReference type="ARBA" id="ARBA00022826"/>
    </source>
</evidence>
<dbReference type="GO" id="GO:0008076">
    <property type="term" value="C:voltage-gated potassium channel complex"/>
    <property type="evidence" value="ECO:0007669"/>
    <property type="project" value="InterPro"/>
</dbReference>
<evidence type="ECO:0000256" key="1">
    <source>
        <dbReference type="ARBA" id="ARBA00004141"/>
    </source>
</evidence>
<evidence type="ECO:0000259" key="13">
    <source>
        <dbReference type="SMART" id="SM00225"/>
    </source>
</evidence>
<keyword evidence="4 12" id="KW-0812">Transmembrane</keyword>
<evidence type="ECO:0000256" key="8">
    <source>
        <dbReference type="ARBA" id="ARBA00022989"/>
    </source>
</evidence>
<feature type="transmembrane region" description="Helical" evidence="12">
    <location>
        <begin position="293"/>
        <end position="311"/>
    </location>
</feature>
<dbReference type="InterPro" id="IPR003131">
    <property type="entry name" value="T1-type_BTB"/>
</dbReference>
<dbReference type="InterPro" id="IPR028325">
    <property type="entry name" value="VG_K_chnl"/>
</dbReference>
<dbReference type="PRINTS" id="PR01498">
    <property type="entry name" value="SHAWCHANNEL"/>
</dbReference>
<dbReference type="FunFam" id="1.10.287.70:FF:000028">
    <property type="entry name" value="potassium voltage-gated channel subfamily D member 3"/>
    <property type="match status" value="1"/>
</dbReference>
<dbReference type="PANTHER" id="PTHR11537">
    <property type="entry name" value="VOLTAGE-GATED POTASSIUM CHANNEL"/>
    <property type="match status" value="1"/>
</dbReference>
<dbReference type="Gene3D" id="3.30.710.10">
    <property type="entry name" value="Potassium Channel Kv1.1, Chain A"/>
    <property type="match status" value="1"/>
</dbReference>
<protein>
    <recommendedName>
        <fullName evidence="13">BTB domain-containing protein</fullName>
    </recommendedName>
</protein>
<evidence type="ECO:0000256" key="4">
    <source>
        <dbReference type="ARBA" id="ARBA00022692"/>
    </source>
</evidence>
<dbReference type="InterPro" id="IPR011333">
    <property type="entry name" value="SKP1/BTB/POZ_sf"/>
</dbReference>
<evidence type="ECO:0000256" key="11">
    <source>
        <dbReference type="ARBA" id="ARBA00023303"/>
    </source>
</evidence>
<feature type="transmembrane region" description="Helical" evidence="12">
    <location>
        <begin position="352"/>
        <end position="372"/>
    </location>
</feature>
<dbReference type="InterPro" id="IPR005821">
    <property type="entry name" value="Ion_trans_dom"/>
</dbReference>
<dbReference type="Pfam" id="PF00520">
    <property type="entry name" value="Ion_trans"/>
    <property type="match status" value="1"/>
</dbReference>
<dbReference type="Gene3D" id="1.10.287.70">
    <property type="match status" value="1"/>
</dbReference>
<name>A0AAU9WXL8_9CNID</name>
<keyword evidence="5" id="KW-0631">Potassium channel</keyword>
<evidence type="ECO:0000256" key="7">
    <source>
        <dbReference type="ARBA" id="ARBA00022958"/>
    </source>
</evidence>
<keyword evidence="11" id="KW-0407">Ion channel</keyword>
<evidence type="ECO:0000256" key="9">
    <source>
        <dbReference type="ARBA" id="ARBA00023065"/>
    </source>
</evidence>
<dbReference type="Proteomes" id="UP001159428">
    <property type="component" value="Unassembled WGS sequence"/>
</dbReference>
<proteinExistence type="predicted"/>
<evidence type="ECO:0000256" key="3">
    <source>
        <dbReference type="ARBA" id="ARBA00022538"/>
    </source>
</evidence>
<evidence type="ECO:0000256" key="2">
    <source>
        <dbReference type="ARBA" id="ARBA00022448"/>
    </source>
</evidence>
<dbReference type="PANTHER" id="PTHR11537:SF252">
    <property type="entry name" value="POTASSIUM VOLTAGE-GATED CHANNEL PROTEIN SHAW"/>
    <property type="match status" value="1"/>
</dbReference>
<evidence type="ECO:0000256" key="6">
    <source>
        <dbReference type="ARBA" id="ARBA00022882"/>
    </source>
</evidence>
<feature type="transmembrane region" description="Helical" evidence="12">
    <location>
        <begin position="421"/>
        <end position="447"/>
    </location>
</feature>
<dbReference type="EMBL" id="CALNXJ010000024">
    <property type="protein sequence ID" value="CAH3129636.1"/>
    <property type="molecule type" value="Genomic_DNA"/>
</dbReference>
<feature type="transmembrane region" description="Helical" evidence="12">
    <location>
        <begin position="393"/>
        <end position="415"/>
    </location>
</feature>
<evidence type="ECO:0000256" key="10">
    <source>
        <dbReference type="ARBA" id="ARBA00023136"/>
    </source>
</evidence>
<dbReference type="SUPFAM" id="SSF81324">
    <property type="entry name" value="Voltage-gated potassium channels"/>
    <property type="match status" value="1"/>
</dbReference>
<keyword evidence="3" id="KW-0633">Potassium transport</keyword>
<dbReference type="PRINTS" id="PR01491">
    <property type="entry name" value="KVCHANNEL"/>
</dbReference>
<dbReference type="SUPFAM" id="SSF54695">
    <property type="entry name" value="POZ domain"/>
    <property type="match status" value="1"/>
</dbReference>
<dbReference type="GO" id="GO:0001508">
    <property type="term" value="P:action potential"/>
    <property type="evidence" value="ECO:0007669"/>
    <property type="project" value="TreeGrafter"/>
</dbReference>
<dbReference type="InterPro" id="IPR003968">
    <property type="entry name" value="K_chnl_volt-dep_Kv"/>
</dbReference>
<dbReference type="PRINTS" id="PR00169">
    <property type="entry name" value="KCHANNEL"/>
</dbReference>
<keyword evidence="9" id="KW-0406">Ion transport</keyword>
<organism evidence="14 15">
    <name type="scientific">Pocillopora meandrina</name>
    <dbReference type="NCBI Taxonomy" id="46732"/>
    <lineage>
        <taxon>Eukaryota</taxon>
        <taxon>Metazoa</taxon>
        <taxon>Cnidaria</taxon>
        <taxon>Anthozoa</taxon>
        <taxon>Hexacorallia</taxon>
        <taxon>Scleractinia</taxon>
        <taxon>Astrocoeniina</taxon>
        <taxon>Pocilloporidae</taxon>
        <taxon>Pocillopora</taxon>
    </lineage>
</organism>
<dbReference type="GO" id="GO:0005251">
    <property type="term" value="F:delayed rectifier potassium channel activity"/>
    <property type="evidence" value="ECO:0007669"/>
    <property type="project" value="TreeGrafter"/>
</dbReference>
<keyword evidence="7" id="KW-0630">Potassium</keyword>
<evidence type="ECO:0000256" key="12">
    <source>
        <dbReference type="SAM" id="Phobius"/>
    </source>
</evidence>
<reference evidence="14 15" key="1">
    <citation type="submission" date="2022-05" db="EMBL/GenBank/DDBJ databases">
        <authorList>
            <consortium name="Genoscope - CEA"/>
            <person name="William W."/>
        </authorList>
    </citation>
    <scope>NUCLEOTIDE SEQUENCE [LARGE SCALE GENOMIC DNA]</scope>
</reference>
<feature type="transmembrane region" description="Helical" evidence="12">
    <location>
        <begin position="187"/>
        <end position="208"/>
    </location>
</feature>
<dbReference type="InterPro" id="IPR000210">
    <property type="entry name" value="BTB/POZ_dom"/>
</dbReference>
<dbReference type="AlphaFoldDB" id="A0AAU9WXL8"/>
<feature type="transmembrane region" description="Helical" evidence="12">
    <location>
        <begin position="260"/>
        <end position="281"/>
    </location>
</feature>
<keyword evidence="10 12" id="KW-0472">Membrane</keyword>
<evidence type="ECO:0000313" key="14">
    <source>
        <dbReference type="EMBL" id="CAH3129636.1"/>
    </source>
</evidence>
<dbReference type="GO" id="GO:0051260">
    <property type="term" value="P:protein homooligomerization"/>
    <property type="evidence" value="ECO:0007669"/>
    <property type="project" value="InterPro"/>
</dbReference>
<comment type="caution">
    <text evidence="14">The sequence shown here is derived from an EMBL/GenBank/DDBJ whole genome shotgun (WGS) entry which is preliminary data.</text>
</comment>
<gene>
    <name evidence="14" type="ORF">PMEA_00013619</name>
</gene>
<comment type="subcellular location">
    <subcellularLocation>
        <location evidence="1">Membrane</location>
        <topology evidence="1">Multi-pass membrane protein</topology>
    </subcellularLocation>
</comment>
<dbReference type="InterPro" id="IPR003974">
    <property type="entry name" value="K_chnl_volt-dep_Kv3"/>
</dbReference>
<evidence type="ECO:0000313" key="15">
    <source>
        <dbReference type="Proteomes" id="UP001159428"/>
    </source>
</evidence>
<dbReference type="FunFam" id="3.30.710.10:FF:000002">
    <property type="entry name" value="Potassium voltage-gated channel subfamily C member 2"/>
    <property type="match status" value="1"/>
</dbReference>
<accession>A0AAU9WXL8</accession>
<dbReference type="InterPro" id="IPR027359">
    <property type="entry name" value="Volt_channel_dom_sf"/>
</dbReference>